<proteinExistence type="predicted"/>
<name>A0A1V0SGH8_9VIRU</name>
<gene>
    <name evidence="3" type="ORF">Hokovirus_3_109</name>
</gene>
<sequence length="94" mass="10587">MFSDMFDGGYRNFKIPITRITDSGSNTWIIVVIVIIIICCICCSCSSSIGGLIYYTNTDTTTTEGFRTVKPNKSKKHKRVKPNSHRTSEIVNVY</sequence>
<evidence type="ECO:0000313" key="3">
    <source>
        <dbReference type="EMBL" id="ARF10836.1"/>
    </source>
</evidence>
<evidence type="ECO:0000256" key="2">
    <source>
        <dbReference type="SAM" id="Phobius"/>
    </source>
</evidence>
<feature type="region of interest" description="Disordered" evidence="1">
    <location>
        <begin position="67"/>
        <end position="94"/>
    </location>
</feature>
<feature type="compositionally biased region" description="Basic residues" evidence="1">
    <location>
        <begin position="70"/>
        <end position="84"/>
    </location>
</feature>
<keyword evidence="2" id="KW-0472">Membrane</keyword>
<protein>
    <submittedName>
        <fullName evidence="3">Uncharacterized protein</fullName>
    </submittedName>
</protein>
<organism evidence="3">
    <name type="scientific">Hokovirus HKV1</name>
    <dbReference type="NCBI Taxonomy" id="1977638"/>
    <lineage>
        <taxon>Viruses</taxon>
        <taxon>Varidnaviria</taxon>
        <taxon>Bamfordvirae</taxon>
        <taxon>Nucleocytoviricota</taxon>
        <taxon>Megaviricetes</taxon>
        <taxon>Imitervirales</taxon>
        <taxon>Mimiviridae</taxon>
        <taxon>Klosneuvirinae</taxon>
        <taxon>Hokovirus</taxon>
    </lineage>
</organism>
<reference evidence="3" key="1">
    <citation type="journal article" date="2017" name="Science">
        <title>Giant viruses with an expanded complement of translation system components.</title>
        <authorList>
            <person name="Schulz F."/>
            <person name="Yutin N."/>
            <person name="Ivanova N.N."/>
            <person name="Ortega D.R."/>
            <person name="Lee T.K."/>
            <person name="Vierheilig J."/>
            <person name="Daims H."/>
            <person name="Horn M."/>
            <person name="Wagner M."/>
            <person name="Jensen G.J."/>
            <person name="Kyrpides N.C."/>
            <person name="Koonin E.V."/>
            <person name="Woyke T."/>
        </authorList>
    </citation>
    <scope>NUCLEOTIDE SEQUENCE</scope>
    <source>
        <strain evidence="3">HKV1</strain>
    </source>
</reference>
<evidence type="ECO:0000256" key="1">
    <source>
        <dbReference type="SAM" id="MobiDB-lite"/>
    </source>
</evidence>
<dbReference type="EMBL" id="KY684105">
    <property type="protein sequence ID" value="ARF10836.1"/>
    <property type="molecule type" value="Genomic_DNA"/>
</dbReference>
<feature type="transmembrane region" description="Helical" evidence="2">
    <location>
        <begin position="28"/>
        <end position="55"/>
    </location>
</feature>
<keyword evidence="2" id="KW-1133">Transmembrane helix</keyword>
<accession>A0A1V0SGH8</accession>
<keyword evidence="2" id="KW-0812">Transmembrane</keyword>